<sequence>MKKVKKIISVLSISVALLFTGIANAEVKIGVIDVMTVLQNMPQRETVGQALNKEFEAREKSLREEEKKASDAAARLKKDGLTLSSSEKTKLNKTISDFENKAQAFSTDYRKRESEEVGKLLAKIQEAVKDIVTTEKYDIILKAEATLSASDAVDITSKVLEKVKK</sequence>
<evidence type="ECO:0000313" key="6">
    <source>
        <dbReference type="EMBL" id="OTQ11356.1"/>
    </source>
</evidence>
<dbReference type="SUPFAM" id="SSF111384">
    <property type="entry name" value="OmpH-like"/>
    <property type="match status" value="1"/>
</dbReference>
<feature type="signal peptide" evidence="4">
    <location>
        <begin position="1"/>
        <end position="25"/>
    </location>
</feature>
<keyword evidence="1 4" id="KW-0732">Signal</keyword>
<dbReference type="PANTHER" id="PTHR35089">
    <property type="entry name" value="CHAPERONE PROTEIN SKP"/>
    <property type="match status" value="1"/>
</dbReference>
<dbReference type="GO" id="GO:0050821">
    <property type="term" value="P:protein stabilization"/>
    <property type="evidence" value="ECO:0007669"/>
    <property type="project" value="TreeGrafter"/>
</dbReference>
<protein>
    <recommendedName>
        <fullName evidence="9">Molecular chaperone</fullName>
    </recommendedName>
</protein>
<evidence type="ECO:0000313" key="7">
    <source>
        <dbReference type="Proteomes" id="UP000194800"/>
    </source>
</evidence>
<dbReference type="PIRSF" id="PIRSF002094">
    <property type="entry name" value="OMP26_Skp"/>
    <property type="match status" value="1"/>
</dbReference>
<dbReference type="Pfam" id="PF03938">
    <property type="entry name" value="OmpH"/>
    <property type="match status" value="1"/>
</dbReference>
<dbReference type="SMART" id="SM00935">
    <property type="entry name" value="OmpH"/>
    <property type="match status" value="1"/>
</dbReference>
<keyword evidence="7" id="KW-1185">Reference proteome</keyword>
<dbReference type="Proteomes" id="UP000194977">
    <property type="component" value="Unassembled WGS sequence"/>
</dbReference>
<feature type="coiled-coil region" evidence="3">
    <location>
        <begin position="52"/>
        <end position="79"/>
    </location>
</feature>
<proteinExistence type="inferred from homology"/>
<name>A0A242NHM8_9GAMM</name>
<evidence type="ECO:0000313" key="8">
    <source>
        <dbReference type="Proteomes" id="UP000194977"/>
    </source>
</evidence>
<dbReference type="GO" id="GO:0051082">
    <property type="term" value="F:unfolded protein binding"/>
    <property type="evidence" value="ECO:0007669"/>
    <property type="project" value="InterPro"/>
</dbReference>
<dbReference type="InterPro" id="IPR024930">
    <property type="entry name" value="Skp_dom_sf"/>
</dbReference>
<dbReference type="GO" id="GO:0005829">
    <property type="term" value="C:cytosol"/>
    <property type="evidence" value="ECO:0007669"/>
    <property type="project" value="TreeGrafter"/>
</dbReference>
<gene>
    <name evidence="6" type="ORF">B6C91_02350</name>
    <name evidence="5" type="ORF">B6D08_07325</name>
</gene>
<keyword evidence="3" id="KW-0175">Coiled coil</keyword>
<dbReference type="PANTHER" id="PTHR35089:SF1">
    <property type="entry name" value="CHAPERONE PROTEIN SKP"/>
    <property type="match status" value="1"/>
</dbReference>
<reference evidence="7 8" key="1">
    <citation type="submission" date="2017-03" db="EMBL/GenBank/DDBJ databases">
        <title>Comparative genomics of honeybee gut symbionts reveal geographically distinct and subgroup specific antibiotic resistance.</title>
        <authorList>
            <person name="Ludvigsen J."/>
            <person name="Porcellato D."/>
            <person name="Labee-Lund T.M."/>
            <person name="Amdam G.V."/>
            <person name="Rudi K."/>
        </authorList>
    </citation>
    <scope>NUCLEOTIDE SEQUENCE [LARGE SCALE GENOMIC DNA]</scope>
    <source>
        <strain evidence="5 8">A-7-12</strain>
        <strain evidence="6 7">A-9-12</strain>
    </source>
</reference>
<feature type="chain" id="PRO_5012060177" description="Molecular chaperone" evidence="4">
    <location>
        <begin position="26"/>
        <end position="165"/>
    </location>
</feature>
<dbReference type="OrthoDB" id="5767138at2"/>
<evidence type="ECO:0008006" key="9">
    <source>
        <dbReference type="Google" id="ProtNLM"/>
    </source>
</evidence>
<dbReference type="InterPro" id="IPR005632">
    <property type="entry name" value="Chaperone_Skp"/>
</dbReference>
<dbReference type="EMBL" id="NART01000006">
    <property type="protein sequence ID" value="OTQ11356.1"/>
    <property type="molecule type" value="Genomic_DNA"/>
</dbReference>
<accession>A0A242NHM8</accession>
<dbReference type="AlphaFoldDB" id="A0A242NHM8"/>
<comment type="similarity">
    <text evidence="2">Belongs to the skp family.</text>
</comment>
<comment type="caution">
    <text evidence="5">The sequence shown here is derived from an EMBL/GenBank/DDBJ whole genome shotgun (WGS) entry which is preliminary data.</text>
</comment>
<dbReference type="EMBL" id="NARP01000016">
    <property type="protein sequence ID" value="OTP99485.1"/>
    <property type="molecule type" value="Genomic_DNA"/>
</dbReference>
<evidence type="ECO:0000256" key="1">
    <source>
        <dbReference type="ARBA" id="ARBA00022729"/>
    </source>
</evidence>
<evidence type="ECO:0000313" key="5">
    <source>
        <dbReference type="EMBL" id="OTP99485.1"/>
    </source>
</evidence>
<organism evidence="5 8">
    <name type="scientific">Gilliamella apicola</name>
    <dbReference type="NCBI Taxonomy" id="1196095"/>
    <lineage>
        <taxon>Bacteria</taxon>
        <taxon>Pseudomonadati</taxon>
        <taxon>Pseudomonadota</taxon>
        <taxon>Gammaproteobacteria</taxon>
        <taxon>Orbales</taxon>
        <taxon>Orbaceae</taxon>
        <taxon>Gilliamella</taxon>
    </lineage>
</organism>
<evidence type="ECO:0000256" key="3">
    <source>
        <dbReference type="SAM" id="Coils"/>
    </source>
</evidence>
<evidence type="ECO:0000256" key="2">
    <source>
        <dbReference type="PIRNR" id="PIRNR002094"/>
    </source>
</evidence>
<evidence type="ECO:0000256" key="4">
    <source>
        <dbReference type="SAM" id="SignalP"/>
    </source>
</evidence>
<dbReference type="Gene3D" id="3.30.910.20">
    <property type="entry name" value="Skp domain"/>
    <property type="match status" value="1"/>
</dbReference>
<dbReference type="Proteomes" id="UP000194800">
    <property type="component" value="Unassembled WGS sequence"/>
</dbReference>